<accession>A0A0F9IEZ5</accession>
<evidence type="ECO:0000313" key="1">
    <source>
        <dbReference type="EMBL" id="KKM26171.1"/>
    </source>
</evidence>
<dbReference type="AlphaFoldDB" id="A0A0F9IEZ5"/>
<sequence length="333" mass="36636">MVNANKTSLYCWQYQAAVGTSIITAVDSVSYYFGVYNDKCGKWNSPFSDNPAEPHWVYSSRTPTLTDLDREFPTFGHVFLPTTIQFLAWMLGSPTNTTPTVTVATPATGLTYPLTVRFQEDGGSANVPQNAQAVDCYCVGLTCVAERGTQFLVEAEYAWGALEDIGDNPNLTTAPLVPGNLLGNPYNGNPILQWDSSGDNVNIPSVWRAQWNSMQKSSQVEGNGGTTKTNYTNEMEPVKVLLSAVFQLNDGWDDYMDRKASTNMTIQIKKYDSTSYITFTFTNCRILSIKKTGARNKGHYGSECALLAEKVEGVGDWFTEGGANFSTHFKATL</sequence>
<proteinExistence type="predicted"/>
<protein>
    <submittedName>
        <fullName evidence="1">Uncharacterized protein</fullName>
    </submittedName>
</protein>
<dbReference type="EMBL" id="LAZR01012565">
    <property type="protein sequence ID" value="KKM26171.1"/>
    <property type="molecule type" value="Genomic_DNA"/>
</dbReference>
<reference evidence="1" key="1">
    <citation type="journal article" date="2015" name="Nature">
        <title>Complex archaea that bridge the gap between prokaryotes and eukaryotes.</title>
        <authorList>
            <person name="Spang A."/>
            <person name="Saw J.H."/>
            <person name="Jorgensen S.L."/>
            <person name="Zaremba-Niedzwiedzka K."/>
            <person name="Martijn J."/>
            <person name="Lind A.E."/>
            <person name="van Eijk R."/>
            <person name="Schleper C."/>
            <person name="Guy L."/>
            <person name="Ettema T.J."/>
        </authorList>
    </citation>
    <scope>NUCLEOTIDE SEQUENCE</scope>
</reference>
<gene>
    <name evidence="1" type="ORF">LCGC14_1587440</name>
</gene>
<organism evidence="1">
    <name type="scientific">marine sediment metagenome</name>
    <dbReference type="NCBI Taxonomy" id="412755"/>
    <lineage>
        <taxon>unclassified sequences</taxon>
        <taxon>metagenomes</taxon>
        <taxon>ecological metagenomes</taxon>
    </lineage>
</organism>
<comment type="caution">
    <text evidence="1">The sequence shown here is derived from an EMBL/GenBank/DDBJ whole genome shotgun (WGS) entry which is preliminary data.</text>
</comment>
<name>A0A0F9IEZ5_9ZZZZ</name>